<gene>
    <name evidence="2" type="ordered locus">MSU_0145</name>
</gene>
<keyword evidence="3" id="KW-1185">Reference proteome</keyword>
<dbReference type="KEGG" id="mss:MSU_0145"/>
<evidence type="ECO:0000313" key="2">
    <source>
        <dbReference type="EMBL" id="ADX97689.1"/>
    </source>
</evidence>
<sequence>MVGLSKIMFPVLGFFATIVGGGYVANYLGFLPKQNYLDFSHWKESNTFANYIEKVNGESSNFSCTKWFTQEEKSKSEKISENDCQKLIKSLSPFKENSQLERLLIVNKGKLKEVFSEYFLTIPEMVDLLLNGNYEGNWMYRDLTCKKEEKFEKSIISCFKKQQNNT</sequence>
<dbReference type="AlphaFoldDB" id="F0QQB9"/>
<dbReference type="EMBL" id="CP002525">
    <property type="protein sequence ID" value="ADX97689.1"/>
    <property type="molecule type" value="Genomic_DNA"/>
</dbReference>
<keyword evidence="1" id="KW-0812">Transmembrane</keyword>
<keyword evidence="1" id="KW-0472">Membrane</keyword>
<dbReference type="RefSeq" id="WP_013609646.1">
    <property type="nucleotide sequence ID" value="NC_015155.1"/>
</dbReference>
<dbReference type="Proteomes" id="UP000007484">
    <property type="component" value="Chromosome"/>
</dbReference>
<proteinExistence type="predicted"/>
<feature type="transmembrane region" description="Helical" evidence="1">
    <location>
        <begin position="7"/>
        <end position="30"/>
    </location>
</feature>
<name>F0QQB9_MYCSL</name>
<protein>
    <submittedName>
        <fullName evidence="2">Uncharacterized protein</fullName>
    </submittedName>
</protein>
<evidence type="ECO:0000313" key="3">
    <source>
        <dbReference type="Proteomes" id="UP000007484"/>
    </source>
</evidence>
<organism evidence="2 3">
    <name type="scientific">Mycoplasma suis (strain Illinois)</name>
    <dbReference type="NCBI Taxonomy" id="768700"/>
    <lineage>
        <taxon>Bacteria</taxon>
        <taxon>Bacillati</taxon>
        <taxon>Mycoplasmatota</taxon>
        <taxon>Mollicutes</taxon>
        <taxon>Mycoplasmataceae</taxon>
        <taxon>Mycoplasma</taxon>
    </lineage>
</organism>
<evidence type="ECO:0000256" key="1">
    <source>
        <dbReference type="SAM" id="Phobius"/>
    </source>
</evidence>
<keyword evidence="1" id="KW-1133">Transmembrane helix</keyword>
<dbReference type="HOGENOM" id="CLU_1523543_0_0_14"/>
<reference evidence="2 3" key="1">
    <citation type="journal article" date="2011" name="J. Bacteriol.">
        <title>Complete genome sequences of two hemotropic Mycoplasmas, Mycoplasma haemofelis strain Ohio2 and Mycoplasma suis strain Illinois.</title>
        <authorList>
            <person name="Messick J.B."/>
            <person name="Santos A.P."/>
            <person name="Guimaraes A.M."/>
        </authorList>
    </citation>
    <scope>NUCLEOTIDE SEQUENCE [LARGE SCALE GENOMIC DNA]</scope>
    <source>
        <strain evidence="2 3">Illinois</strain>
    </source>
</reference>
<accession>F0QQB9</accession>
<dbReference type="STRING" id="768700.MSU_0145"/>